<dbReference type="AlphaFoldDB" id="A0A0J6XSB0"/>
<dbReference type="PATRIC" id="fig|66430.4.peg.4723"/>
<organism evidence="1 2">
    <name type="scientific">Streptomyces roseus</name>
    <dbReference type="NCBI Taxonomy" id="66430"/>
    <lineage>
        <taxon>Bacteria</taxon>
        <taxon>Bacillati</taxon>
        <taxon>Actinomycetota</taxon>
        <taxon>Actinomycetes</taxon>
        <taxon>Kitasatosporales</taxon>
        <taxon>Streptomycetaceae</taxon>
        <taxon>Streptomyces</taxon>
    </lineage>
</organism>
<dbReference type="EMBL" id="LFML01000044">
    <property type="protein sequence ID" value="KMO97673.1"/>
    <property type="molecule type" value="Genomic_DNA"/>
</dbReference>
<dbReference type="RefSeq" id="WP_048476494.1">
    <property type="nucleotide sequence ID" value="NZ_JBIRUD010000009.1"/>
</dbReference>
<keyword evidence="2" id="KW-1185">Reference proteome</keyword>
<sequence>MNHSANIDHHAVLRARVALLGSGKPSVRERVAAYRVLAQVSPLAYLPLLSAALWKYSRYEFAHQPEIALALRAESVAAARRMCALEPGRSDLLLTALANHRELLILLDRQEELRAVEEEITRAAADER</sequence>
<gene>
    <name evidence="1" type="ORF">ACS04_11640</name>
</gene>
<comment type="caution">
    <text evidence="1">The sequence shown here is derived from an EMBL/GenBank/DDBJ whole genome shotgun (WGS) entry which is preliminary data.</text>
</comment>
<dbReference type="Proteomes" id="UP000035932">
    <property type="component" value="Unassembled WGS sequence"/>
</dbReference>
<evidence type="ECO:0000313" key="1">
    <source>
        <dbReference type="EMBL" id="KMO97673.1"/>
    </source>
</evidence>
<accession>A0A0J6XSB0</accession>
<reference evidence="1 2" key="1">
    <citation type="submission" date="2015-06" db="EMBL/GenBank/DDBJ databases">
        <title>Recapitulation of the evolution of biosynthetic gene clusters reveals hidden chemical diversity on bacterial genomes.</title>
        <authorList>
            <person name="Cruz-Morales P."/>
            <person name="Martinez-Guerrero C."/>
            <person name="Morales-Escalante M.A."/>
            <person name="Yanez-Guerra L.A."/>
            <person name="Kopp J.F."/>
            <person name="Feldmann J."/>
            <person name="Ramos-Aboites H.E."/>
            <person name="Barona-Gomez F."/>
        </authorList>
    </citation>
    <scope>NUCLEOTIDE SEQUENCE [LARGE SCALE GENOMIC DNA]</scope>
    <source>
        <strain evidence="1 2">ATCC 31245</strain>
    </source>
</reference>
<name>A0A0J6XSB0_9ACTN</name>
<proteinExistence type="predicted"/>
<protein>
    <submittedName>
        <fullName evidence="1">Uncharacterized protein</fullName>
    </submittedName>
</protein>
<dbReference type="OrthoDB" id="4334520at2"/>
<evidence type="ECO:0000313" key="2">
    <source>
        <dbReference type="Proteomes" id="UP000035932"/>
    </source>
</evidence>